<evidence type="ECO:0000256" key="1">
    <source>
        <dbReference type="ARBA" id="ARBA00007435"/>
    </source>
</evidence>
<organism evidence="3 4">
    <name type="scientific">candidate division Kazan bacterium RBG_13_50_9</name>
    <dbReference type="NCBI Taxonomy" id="1798535"/>
    <lineage>
        <taxon>Bacteria</taxon>
        <taxon>Bacteria division Kazan-3B-28</taxon>
    </lineage>
</organism>
<feature type="domain" description="GIY-YIG" evidence="2">
    <location>
        <begin position="2"/>
        <end position="77"/>
    </location>
</feature>
<accession>A0A1F4NR93</accession>
<dbReference type="Gene3D" id="3.40.1440.10">
    <property type="entry name" value="GIY-YIG endonuclease"/>
    <property type="match status" value="1"/>
</dbReference>
<dbReference type="Proteomes" id="UP000176651">
    <property type="component" value="Unassembled WGS sequence"/>
</dbReference>
<dbReference type="PROSITE" id="PS50164">
    <property type="entry name" value="GIY_YIG"/>
    <property type="match status" value="1"/>
</dbReference>
<protein>
    <recommendedName>
        <fullName evidence="2">GIY-YIG domain-containing protein</fullName>
    </recommendedName>
</protein>
<reference evidence="3 4" key="1">
    <citation type="journal article" date="2016" name="Nat. Commun.">
        <title>Thousands of microbial genomes shed light on interconnected biogeochemical processes in an aquifer system.</title>
        <authorList>
            <person name="Anantharaman K."/>
            <person name="Brown C.T."/>
            <person name="Hug L.A."/>
            <person name="Sharon I."/>
            <person name="Castelle C.J."/>
            <person name="Probst A.J."/>
            <person name="Thomas B.C."/>
            <person name="Singh A."/>
            <person name="Wilkins M.J."/>
            <person name="Karaoz U."/>
            <person name="Brodie E.L."/>
            <person name="Williams K.H."/>
            <person name="Hubbard S.S."/>
            <person name="Banfield J.F."/>
        </authorList>
    </citation>
    <scope>NUCLEOTIDE SEQUENCE [LARGE SCALE GENOMIC DNA]</scope>
</reference>
<dbReference type="SUPFAM" id="SSF82771">
    <property type="entry name" value="GIY-YIG endonuclease"/>
    <property type="match status" value="1"/>
</dbReference>
<dbReference type="PANTHER" id="PTHR34477">
    <property type="entry name" value="UPF0213 PROTEIN YHBQ"/>
    <property type="match status" value="1"/>
</dbReference>
<name>A0A1F4NR93_UNCK3</name>
<evidence type="ECO:0000313" key="4">
    <source>
        <dbReference type="Proteomes" id="UP000176651"/>
    </source>
</evidence>
<dbReference type="STRING" id="1798535.A2V68_00030"/>
<dbReference type="PANTHER" id="PTHR34477:SF5">
    <property type="entry name" value="BSL5627 PROTEIN"/>
    <property type="match status" value="1"/>
</dbReference>
<comment type="similarity">
    <text evidence="1">Belongs to the UPF0213 family.</text>
</comment>
<evidence type="ECO:0000259" key="2">
    <source>
        <dbReference type="PROSITE" id="PS50164"/>
    </source>
</evidence>
<dbReference type="SMART" id="SM00465">
    <property type="entry name" value="GIYc"/>
    <property type="match status" value="1"/>
</dbReference>
<comment type="caution">
    <text evidence="3">The sequence shown here is derived from an EMBL/GenBank/DDBJ whole genome shotgun (WGS) entry which is preliminary data.</text>
</comment>
<dbReference type="CDD" id="cd10448">
    <property type="entry name" value="GIY-YIG_unchar_3"/>
    <property type="match status" value="1"/>
</dbReference>
<dbReference type="InterPro" id="IPR000305">
    <property type="entry name" value="GIY-YIG_endonuc"/>
</dbReference>
<dbReference type="InterPro" id="IPR035901">
    <property type="entry name" value="GIY-YIG_endonuc_sf"/>
</dbReference>
<dbReference type="Pfam" id="PF01541">
    <property type="entry name" value="GIY-YIG"/>
    <property type="match status" value="1"/>
</dbReference>
<gene>
    <name evidence="3" type="ORF">A2V68_00030</name>
</gene>
<sequence>MKTYYVYIMSSKSGVLYIGVTNDLERRTCEHKQGIVPGFSQKYRTKKLIYFESCNDALSAIAREKQLKRWRRSKKDALIARLNPQNEDLFVKLSLAP</sequence>
<dbReference type="AlphaFoldDB" id="A0A1F4NR93"/>
<evidence type="ECO:0000313" key="3">
    <source>
        <dbReference type="EMBL" id="OGB73993.1"/>
    </source>
</evidence>
<dbReference type="InterPro" id="IPR050190">
    <property type="entry name" value="UPF0213_domain"/>
</dbReference>
<dbReference type="EMBL" id="META01000007">
    <property type="protein sequence ID" value="OGB73993.1"/>
    <property type="molecule type" value="Genomic_DNA"/>
</dbReference>
<proteinExistence type="inferred from homology"/>